<feature type="domain" description="G" evidence="2">
    <location>
        <begin position="67"/>
        <end position="192"/>
    </location>
</feature>
<dbReference type="Pfam" id="PF01926">
    <property type="entry name" value="MMR_HSR1"/>
    <property type="match status" value="1"/>
</dbReference>
<name>A0AAD6SJ97_9AGAR</name>
<feature type="compositionally biased region" description="Low complexity" evidence="1">
    <location>
        <begin position="37"/>
        <end position="48"/>
    </location>
</feature>
<dbReference type="GO" id="GO:0005525">
    <property type="term" value="F:GTP binding"/>
    <property type="evidence" value="ECO:0007669"/>
    <property type="project" value="InterPro"/>
</dbReference>
<accession>A0AAD6SJ97</accession>
<dbReference type="AlphaFoldDB" id="A0AAD6SJ97"/>
<keyword evidence="4" id="KW-1185">Reference proteome</keyword>
<gene>
    <name evidence="3" type="ORF">C8F04DRAFT_1125332</name>
</gene>
<dbReference type="Proteomes" id="UP001218188">
    <property type="component" value="Unassembled WGS sequence"/>
</dbReference>
<proteinExistence type="predicted"/>
<reference evidence="3" key="1">
    <citation type="submission" date="2023-03" db="EMBL/GenBank/DDBJ databases">
        <title>Massive genome expansion in bonnet fungi (Mycena s.s.) driven by repeated elements and novel gene families across ecological guilds.</title>
        <authorList>
            <consortium name="Lawrence Berkeley National Laboratory"/>
            <person name="Harder C.B."/>
            <person name="Miyauchi S."/>
            <person name="Viragh M."/>
            <person name="Kuo A."/>
            <person name="Thoen E."/>
            <person name="Andreopoulos B."/>
            <person name="Lu D."/>
            <person name="Skrede I."/>
            <person name="Drula E."/>
            <person name="Henrissat B."/>
            <person name="Morin E."/>
            <person name="Kohler A."/>
            <person name="Barry K."/>
            <person name="LaButti K."/>
            <person name="Morin E."/>
            <person name="Salamov A."/>
            <person name="Lipzen A."/>
            <person name="Mereny Z."/>
            <person name="Hegedus B."/>
            <person name="Baldrian P."/>
            <person name="Stursova M."/>
            <person name="Weitz H."/>
            <person name="Taylor A."/>
            <person name="Grigoriev I.V."/>
            <person name="Nagy L.G."/>
            <person name="Martin F."/>
            <person name="Kauserud H."/>
        </authorList>
    </citation>
    <scope>NUCLEOTIDE SEQUENCE</scope>
    <source>
        <strain evidence="3">CBHHK200</strain>
    </source>
</reference>
<evidence type="ECO:0000313" key="4">
    <source>
        <dbReference type="Proteomes" id="UP001218188"/>
    </source>
</evidence>
<evidence type="ECO:0000259" key="2">
    <source>
        <dbReference type="Pfam" id="PF01926"/>
    </source>
</evidence>
<dbReference type="SUPFAM" id="SSF52540">
    <property type="entry name" value="P-loop containing nucleoside triphosphate hydrolases"/>
    <property type="match status" value="1"/>
</dbReference>
<dbReference type="EMBL" id="JARJCM010000137">
    <property type="protein sequence ID" value="KAJ7026517.1"/>
    <property type="molecule type" value="Genomic_DNA"/>
</dbReference>
<dbReference type="InterPro" id="IPR027417">
    <property type="entry name" value="P-loop_NTPase"/>
</dbReference>
<comment type="caution">
    <text evidence="3">The sequence shown here is derived from an EMBL/GenBank/DDBJ whole genome shotgun (WGS) entry which is preliminary data.</text>
</comment>
<evidence type="ECO:0000313" key="3">
    <source>
        <dbReference type="EMBL" id="KAJ7026517.1"/>
    </source>
</evidence>
<evidence type="ECO:0000256" key="1">
    <source>
        <dbReference type="SAM" id="MobiDB-lite"/>
    </source>
</evidence>
<feature type="region of interest" description="Disordered" evidence="1">
    <location>
        <begin position="1"/>
        <end position="48"/>
    </location>
</feature>
<sequence length="511" mass="56752">MNPKSESRLLGFLHRKKRPSHPSTPPLLASIPPLGLSPSKSTPEPTEPLKTLPLFTKEILALCPRFRVLVVGKAGVGKSSLISHTFGIDMKSISHQKAGKSDINSELISPQNSRFVLHDSMGFEHGDLDNLETAKNFLKARGGEDVPLQEQVHVMWLCIQVPYAGGRVFEKGDEEFLELASAVKVPVVVVFTQFDMVVDSMFQDLDLPDDASEDTIEKLCVEKAEEKFQELCVKPLQKINPELRYARSSGLSGGENAKPDRQALDRLIQVSLVLVEKGVEGEAWIVYAMAQRGNAQVKLDGAIAVGMKRYWRGLASSTNFPGTKLEKCLDTVHEEMTDSWNFYDPNDLLLGDEFRKKVKILAQLVTPDDEKAKSLFGNIDVAGPVGGATAAAAAVIGLTTWFVEFIANLYHKTPEALRCFMGYIIDLTLILNELYFVVLHNPLPCRVTNADIDKALENYENSDLGRVHRDIRRYVRQASFLKIVQSNVAEMKVKELILEYSSGPTPRESTS</sequence>
<protein>
    <recommendedName>
        <fullName evidence="2">G domain-containing protein</fullName>
    </recommendedName>
</protein>
<dbReference type="Gene3D" id="3.40.50.300">
    <property type="entry name" value="P-loop containing nucleotide triphosphate hydrolases"/>
    <property type="match status" value="1"/>
</dbReference>
<organism evidence="3 4">
    <name type="scientific">Mycena alexandri</name>
    <dbReference type="NCBI Taxonomy" id="1745969"/>
    <lineage>
        <taxon>Eukaryota</taxon>
        <taxon>Fungi</taxon>
        <taxon>Dikarya</taxon>
        <taxon>Basidiomycota</taxon>
        <taxon>Agaricomycotina</taxon>
        <taxon>Agaricomycetes</taxon>
        <taxon>Agaricomycetidae</taxon>
        <taxon>Agaricales</taxon>
        <taxon>Marasmiineae</taxon>
        <taxon>Mycenaceae</taxon>
        <taxon>Mycena</taxon>
    </lineage>
</organism>
<dbReference type="InterPro" id="IPR006073">
    <property type="entry name" value="GTP-bd"/>
</dbReference>